<keyword evidence="2" id="KW-0472">Membrane</keyword>
<protein>
    <submittedName>
        <fullName evidence="4">Uncharacterized protein (DUF305 family)</fullName>
    </submittedName>
</protein>
<evidence type="ECO:0000313" key="5">
    <source>
        <dbReference type="Proteomes" id="UP000280726"/>
    </source>
</evidence>
<evidence type="ECO:0000256" key="2">
    <source>
        <dbReference type="SAM" id="Phobius"/>
    </source>
</evidence>
<dbReference type="RefSeq" id="WP_123919375.1">
    <property type="nucleotide sequence ID" value="NZ_RKRA01000001.1"/>
</dbReference>
<organism evidence="4 5">
    <name type="scientific">Georgenia muralis</name>
    <dbReference type="NCBI Taxonomy" id="154117"/>
    <lineage>
        <taxon>Bacteria</taxon>
        <taxon>Bacillati</taxon>
        <taxon>Actinomycetota</taxon>
        <taxon>Actinomycetes</taxon>
        <taxon>Micrococcales</taxon>
        <taxon>Bogoriellaceae</taxon>
        <taxon>Georgenia</taxon>
    </lineage>
</organism>
<gene>
    <name evidence="4" type="ORF">EDD32_3405</name>
</gene>
<comment type="caution">
    <text evidence="4">The sequence shown here is derived from an EMBL/GenBank/DDBJ whole genome shotgun (WGS) entry which is preliminary data.</text>
</comment>
<feature type="region of interest" description="Disordered" evidence="1">
    <location>
        <begin position="1"/>
        <end position="20"/>
    </location>
</feature>
<name>A0A3N4Z645_9MICO</name>
<accession>A0A3N4Z645</accession>
<dbReference type="PANTHER" id="PTHR36933:SF1">
    <property type="entry name" value="SLL0788 PROTEIN"/>
    <property type="match status" value="1"/>
</dbReference>
<reference evidence="4 5" key="1">
    <citation type="submission" date="2018-11" db="EMBL/GenBank/DDBJ databases">
        <title>Sequencing the genomes of 1000 actinobacteria strains.</title>
        <authorList>
            <person name="Klenk H.-P."/>
        </authorList>
    </citation>
    <scope>NUCLEOTIDE SEQUENCE [LARGE SCALE GENOMIC DNA]</scope>
    <source>
        <strain evidence="4 5">DSM 14418</strain>
    </source>
</reference>
<feature type="transmembrane region" description="Helical" evidence="2">
    <location>
        <begin position="26"/>
        <end position="45"/>
    </location>
</feature>
<evidence type="ECO:0000313" key="4">
    <source>
        <dbReference type="EMBL" id="RPF28859.1"/>
    </source>
</evidence>
<feature type="domain" description="DUF305" evidence="3">
    <location>
        <begin position="63"/>
        <end position="219"/>
    </location>
</feature>
<keyword evidence="2" id="KW-1133">Transmembrane helix</keyword>
<proteinExistence type="predicted"/>
<dbReference type="Pfam" id="PF03713">
    <property type="entry name" value="DUF305"/>
    <property type="match status" value="1"/>
</dbReference>
<dbReference type="InterPro" id="IPR012347">
    <property type="entry name" value="Ferritin-like"/>
</dbReference>
<sequence>MPGTTTLPDDSDEQVGPAAGGARRQGTFVAVAALLVALGAVGGLLTGTRLAPSAATPAEGSADAGFARDMRVHHLQAVEMGVLVREATEDAEVRQLALDIVLTQQQQAGQMHAWLETWGLPQSGPAEPMAWMTGHGDHGAAPDGLMPGMATRDELTALAEADGAEAERIFLGLMIPHHEAGVEMAEAAVDLAEQDVVRDLAGAIVTAQEAELTVLREMLDARGGAPTEG</sequence>
<keyword evidence="2" id="KW-0812">Transmembrane</keyword>
<dbReference type="OrthoDB" id="26872at2"/>
<dbReference type="PANTHER" id="PTHR36933">
    <property type="entry name" value="SLL0788 PROTEIN"/>
    <property type="match status" value="1"/>
</dbReference>
<evidence type="ECO:0000256" key="1">
    <source>
        <dbReference type="SAM" id="MobiDB-lite"/>
    </source>
</evidence>
<dbReference type="AlphaFoldDB" id="A0A3N4Z645"/>
<dbReference type="Gene3D" id="1.20.1260.10">
    <property type="match status" value="1"/>
</dbReference>
<dbReference type="InterPro" id="IPR005183">
    <property type="entry name" value="DUF305_CopM-like"/>
</dbReference>
<dbReference type="EMBL" id="RKRA01000001">
    <property type="protein sequence ID" value="RPF28859.1"/>
    <property type="molecule type" value="Genomic_DNA"/>
</dbReference>
<evidence type="ECO:0000259" key="3">
    <source>
        <dbReference type="Pfam" id="PF03713"/>
    </source>
</evidence>
<keyword evidence="5" id="KW-1185">Reference proteome</keyword>
<dbReference type="Proteomes" id="UP000280726">
    <property type="component" value="Unassembled WGS sequence"/>
</dbReference>